<keyword evidence="5 8" id="KW-0406">Ion transport</keyword>
<evidence type="ECO:0000259" key="11">
    <source>
        <dbReference type="Pfam" id="PF07885"/>
    </source>
</evidence>
<dbReference type="PANTHER" id="PTHR11003">
    <property type="entry name" value="POTASSIUM CHANNEL, SUBFAMILY K"/>
    <property type="match status" value="1"/>
</dbReference>
<feature type="compositionally biased region" description="Basic and acidic residues" evidence="9">
    <location>
        <begin position="886"/>
        <end position="897"/>
    </location>
</feature>
<feature type="compositionally biased region" description="Polar residues" evidence="9">
    <location>
        <begin position="942"/>
        <end position="956"/>
    </location>
</feature>
<feature type="domain" description="Potassium channel" evidence="11">
    <location>
        <begin position="78"/>
        <end position="144"/>
    </location>
</feature>
<feature type="compositionally biased region" description="Polar residues" evidence="9">
    <location>
        <begin position="726"/>
        <end position="742"/>
    </location>
</feature>
<feature type="transmembrane region" description="Helical" evidence="10">
    <location>
        <begin position="252"/>
        <end position="271"/>
    </location>
</feature>
<keyword evidence="13" id="KW-1185">Reference proteome</keyword>
<dbReference type="PANTHER" id="PTHR11003:SF331">
    <property type="entry name" value="OPEN RECTIFIER POTASSIUM CHANNEL PROTEIN 1"/>
    <property type="match status" value="1"/>
</dbReference>
<reference evidence="12" key="1">
    <citation type="submission" date="2020-07" db="EMBL/GenBank/DDBJ databases">
        <authorList>
            <person name="Nazaruddin N."/>
        </authorList>
    </citation>
    <scope>NUCLEOTIDE SEQUENCE</scope>
</reference>
<feature type="region of interest" description="Disordered" evidence="9">
    <location>
        <begin position="423"/>
        <end position="640"/>
    </location>
</feature>
<dbReference type="AlphaFoldDB" id="A0A6V7HD25"/>
<feature type="transmembrane region" description="Helical" evidence="10">
    <location>
        <begin position="123"/>
        <end position="149"/>
    </location>
</feature>
<feature type="compositionally biased region" description="Basic and acidic residues" evidence="9">
    <location>
        <begin position="678"/>
        <end position="688"/>
    </location>
</feature>
<feature type="compositionally biased region" description="Basic and acidic residues" evidence="9">
    <location>
        <begin position="520"/>
        <end position="546"/>
    </location>
</feature>
<keyword evidence="2 8" id="KW-0813">Transport</keyword>
<evidence type="ECO:0000313" key="12">
    <source>
        <dbReference type="EMBL" id="CAD1477809.1"/>
    </source>
</evidence>
<feature type="compositionally biased region" description="Low complexity" evidence="9">
    <location>
        <begin position="698"/>
        <end position="721"/>
    </location>
</feature>
<dbReference type="Pfam" id="PF07885">
    <property type="entry name" value="Ion_trans_2"/>
    <property type="match status" value="2"/>
</dbReference>
<feature type="region of interest" description="Disordered" evidence="9">
    <location>
        <begin position="1011"/>
        <end position="1032"/>
    </location>
</feature>
<comment type="subcellular location">
    <subcellularLocation>
        <location evidence="1">Membrane</location>
        <topology evidence="1">Multi-pass membrane protein</topology>
    </subcellularLocation>
</comment>
<feature type="domain" description="Potassium channel" evidence="11">
    <location>
        <begin position="195"/>
        <end position="272"/>
    </location>
</feature>
<feature type="transmembrane region" description="Helical" evidence="10">
    <location>
        <begin position="215"/>
        <end position="232"/>
    </location>
</feature>
<proteinExistence type="inferred from homology"/>
<evidence type="ECO:0000256" key="5">
    <source>
        <dbReference type="ARBA" id="ARBA00023065"/>
    </source>
</evidence>
<evidence type="ECO:0000256" key="1">
    <source>
        <dbReference type="ARBA" id="ARBA00004141"/>
    </source>
</evidence>
<dbReference type="Proteomes" id="UP000752696">
    <property type="component" value="Unassembled WGS sequence"/>
</dbReference>
<dbReference type="GO" id="GO:0005886">
    <property type="term" value="C:plasma membrane"/>
    <property type="evidence" value="ECO:0007669"/>
    <property type="project" value="TreeGrafter"/>
</dbReference>
<feature type="compositionally biased region" description="Polar residues" evidence="9">
    <location>
        <begin position="843"/>
        <end position="856"/>
    </location>
</feature>
<keyword evidence="6 10" id="KW-0472">Membrane</keyword>
<feature type="transmembrane region" description="Helical" evidence="10">
    <location>
        <begin position="92"/>
        <end position="111"/>
    </location>
</feature>
<feature type="compositionally biased region" description="Basic and acidic residues" evidence="9">
    <location>
        <begin position="811"/>
        <end position="823"/>
    </location>
</feature>
<feature type="compositionally biased region" description="Basic and acidic residues" evidence="9">
    <location>
        <begin position="907"/>
        <end position="925"/>
    </location>
</feature>
<dbReference type="GO" id="GO:0015271">
    <property type="term" value="F:outward rectifier potassium channel activity"/>
    <property type="evidence" value="ECO:0007669"/>
    <property type="project" value="TreeGrafter"/>
</dbReference>
<keyword evidence="4 10" id="KW-1133">Transmembrane helix</keyword>
<evidence type="ECO:0000256" key="8">
    <source>
        <dbReference type="RuleBase" id="RU003857"/>
    </source>
</evidence>
<evidence type="ECO:0000256" key="6">
    <source>
        <dbReference type="ARBA" id="ARBA00023136"/>
    </source>
</evidence>
<feature type="compositionally biased region" description="Basic and acidic residues" evidence="9">
    <location>
        <begin position="932"/>
        <end position="941"/>
    </location>
</feature>
<feature type="transmembrane region" description="Helical" evidence="10">
    <location>
        <begin position="6"/>
        <end position="27"/>
    </location>
</feature>
<dbReference type="Gene3D" id="1.10.287.70">
    <property type="match status" value="1"/>
</dbReference>
<protein>
    <recommendedName>
        <fullName evidence="11">Potassium channel domain-containing protein</fullName>
    </recommendedName>
</protein>
<evidence type="ECO:0000256" key="9">
    <source>
        <dbReference type="SAM" id="MobiDB-lite"/>
    </source>
</evidence>
<evidence type="ECO:0000256" key="10">
    <source>
        <dbReference type="SAM" id="Phobius"/>
    </source>
</evidence>
<evidence type="ECO:0000256" key="7">
    <source>
        <dbReference type="ARBA" id="ARBA00023303"/>
    </source>
</evidence>
<feature type="compositionally biased region" description="Polar residues" evidence="9">
    <location>
        <begin position="428"/>
        <end position="441"/>
    </location>
</feature>
<evidence type="ECO:0000313" key="13">
    <source>
        <dbReference type="Proteomes" id="UP000752696"/>
    </source>
</evidence>
<dbReference type="InterPro" id="IPR003280">
    <property type="entry name" value="2pore_dom_K_chnl"/>
</dbReference>
<sequence>MSKKQWLALLMLFLTYLLLGASIFYHIESPLEIERAREAKRERIEINALLHAHYVPNLKHDHDEILRKLTRYCGKSVYNYTEGETDRLNWDFYNSFYFAYTVVSTIGYGNLAPTNMLGRILMIFYGLIGIPMNGILLTQLGEFFGHVFVKAHRKYKSYKHGHSEQYYARKLTTFETGKVGLAAQIFAHLIPGFVMFVFFPAFLFSYYEDWTYDEAVYYAFVTLTTIGFGDYVAGQDNSKGSGFFFTSYKTFLICWISFGLGYTVMIMTFIARGMRSKKIARIEHKLAANLKHTQSKIWNEFNKEVDYLRRVFNELQLSKVKRVYIDECNCEIPPLKFPRSNSFPDLRDLLYCSREKDKLCGRPRRRANSEVVPTGDEITRVVSETDLQRIDKTATFATHAMVQPAELLARLVDILGYIPPVAEDGTGADNSNQTTFVNNQDIGYRGGDNKLEENSSKEYSRKESYTGSGVRTIGREGTTPAFRGFGKPRSRATSEIKLYETRNEDRNVERTWSGPTAAERVGELTKSRTSESSDRREQHGEKEGKFSKLRKFALTRSISKAAVSSAPRRGRFSTSSTGKRNSGKESDREINGQRRTFASECESIDDRRDSQSIWNPPRRHYYTHTGGAESSCDPNDAETTNNLPEETSLADLLRALTVLHRARSVAASNSSRTSVANADHHPTFLRRDQPRRKMGIASSTPPKLPSLFTLFSPSSTPTSTTRGDNESTATQESRSNENNKPASSRNRRDSRRGSSSVFVAPTSTKSRRFSSRPVATPVGPPTPPKNDSPHLSDSRRTPQVRNRSSSFLFESPKEPLVRTERVPGRSTPIKKSSCPNDRRFSLRPTQSPNIASSSKATPRWKAGMPQRQIGQTNPRRRARAFSLSDVHAEDPKERTTSERQPPFDPSSDIRDKRGDGNAKDRRRDNVSPNESEDSRNNDESARNSTFVENSDPTVPFSTLGRESAARATNSVRLEEKTAQIVEPDDTSESIADAIVAKTASIGIDRSNERAFRPRRSGDDRHGEEEFVSSDTKEQTWSKDFSTAVDFAPDCNVLVDVDAKSQESLTEVKIENPGTNGRSRYEYLDLGSSRFHSSPVQPCLENVEDSLDTQRQTDAGNRLVPVVEHSDQIVVTTTARNAANANVVTCGKRKKTKRNETRLRFQARNSDKLTGQYRLEYHTRVIIEPPGKTEIENYLVRDSQQVAVLEQQFHGFQPFYRGLVSRQSVVGPQFRDQFRSTGLRDVSANFVGAGFVEAFLLDHLPSDFGPGILIQLVDG</sequence>
<evidence type="ECO:0000256" key="4">
    <source>
        <dbReference type="ARBA" id="ARBA00022989"/>
    </source>
</evidence>
<feature type="compositionally biased region" description="Basic and acidic residues" evidence="9">
    <location>
        <begin position="582"/>
        <end position="592"/>
    </location>
</feature>
<evidence type="ECO:0000256" key="2">
    <source>
        <dbReference type="ARBA" id="ARBA00022448"/>
    </source>
</evidence>
<feature type="compositionally biased region" description="Basic and acidic residues" evidence="9">
    <location>
        <begin position="787"/>
        <end position="796"/>
    </location>
</feature>
<name>A0A6V7HD25_9HYME</name>
<feature type="compositionally biased region" description="Basic and acidic residues" evidence="9">
    <location>
        <begin position="492"/>
        <end position="509"/>
    </location>
</feature>
<keyword evidence="7 8" id="KW-0407">Ion channel</keyword>
<comment type="similarity">
    <text evidence="8">Belongs to the two pore domain potassium channel (TC 1.A.1.8) family.</text>
</comment>
<organism evidence="12 13">
    <name type="scientific">Heterotrigona itama</name>
    <dbReference type="NCBI Taxonomy" id="395501"/>
    <lineage>
        <taxon>Eukaryota</taxon>
        <taxon>Metazoa</taxon>
        <taxon>Ecdysozoa</taxon>
        <taxon>Arthropoda</taxon>
        <taxon>Hexapoda</taxon>
        <taxon>Insecta</taxon>
        <taxon>Pterygota</taxon>
        <taxon>Neoptera</taxon>
        <taxon>Endopterygota</taxon>
        <taxon>Hymenoptera</taxon>
        <taxon>Apocrita</taxon>
        <taxon>Aculeata</taxon>
        <taxon>Apoidea</taxon>
        <taxon>Anthophila</taxon>
        <taxon>Apidae</taxon>
        <taxon>Heterotrigona</taxon>
    </lineage>
</organism>
<feature type="compositionally biased region" description="Low complexity" evidence="9">
    <location>
        <begin position="664"/>
        <end position="677"/>
    </location>
</feature>
<keyword evidence="3 8" id="KW-0812">Transmembrane</keyword>
<feature type="region of interest" description="Disordered" evidence="9">
    <location>
        <begin position="664"/>
        <end position="970"/>
    </location>
</feature>
<dbReference type="SUPFAM" id="SSF81324">
    <property type="entry name" value="Voltage-gated potassium channels"/>
    <property type="match status" value="2"/>
</dbReference>
<dbReference type="GO" id="GO:0030322">
    <property type="term" value="P:stabilization of membrane potential"/>
    <property type="evidence" value="ECO:0007669"/>
    <property type="project" value="TreeGrafter"/>
</dbReference>
<comment type="caution">
    <text evidence="12">The sequence shown here is derived from an EMBL/GenBank/DDBJ whole genome shotgun (WGS) entry which is preliminary data.</text>
</comment>
<dbReference type="OrthoDB" id="297496at2759"/>
<dbReference type="GO" id="GO:0022841">
    <property type="term" value="F:potassium ion leak channel activity"/>
    <property type="evidence" value="ECO:0007669"/>
    <property type="project" value="TreeGrafter"/>
</dbReference>
<gene>
    <name evidence="12" type="ORF">MHI_LOCUS753442</name>
</gene>
<dbReference type="InterPro" id="IPR013099">
    <property type="entry name" value="K_chnl_dom"/>
</dbReference>
<feature type="compositionally biased region" description="Basic and acidic residues" evidence="9">
    <location>
        <begin position="447"/>
        <end position="464"/>
    </location>
</feature>
<dbReference type="EMBL" id="CAJDYZ010010274">
    <property type="protein sequence ID" value="CAD1477809.1"/>
    <property type="molecule type" value="Genomic_DNA"/>
</dbReference>
<feature type="transmembrane region" description="Helical" evidence="10">
    <location>
        <begin position="179"/>
        <end position="203"/>
    </location>
</feature>
<accession>A0A6V7HD25</accession>
<evidence type="ECO:0000256" key="3">
    <source>
        <dbReference type="ARBA" id="ARBA00022692"/>
    </source>
</evidence>
<dbReference type="PRINTS" id="PR01333">
    <property type="entry name" value="2POREKCHANEL"/>
</dbReference>
<feature type="compositionally biased region" description="Polar residues" evidence="9">
    <location>
        <begin position="797"/>
        <end position="808"/>
    </location>
</feature>